<protein>
    <submittedName>
        <fullName evidence="1">Uncharacterized protein</fullName>
    </submittedName>
</protein>
<dbReference type="Proteomes" id="UP000770661">
    <property type="component" value="Unassembled WGS sequence"/>
</dbReference>
<proteinExistence type="predicted"/>
<dbReference type="AlphaFoldDB" id="A0A8J4Y5R4"/>
<dbReference type="EMBL" id="JACEEZ010011597">
    <property type="protein sequence ID" value="KAG0721197.1"/>
    <property type="molecule type" value="Genomic_DNA"/>
</dbReference>
<gene>
    <name evidence="1" type="ORF">GWK47_046948</name>
</gene>
<accession>A0A8J4Y5R4</accession>
<keyword evidence="2" id="KW-1185">Reference proteome</keyword>
<evidence type="ECO:0000313" key="2">
    <source>
        <dbReference type="Proteomes" id="UP000770661"/>
    </source>
</evidence>
<organism evidence="1 2">
    <name type="scientific">Chionoecetes opilio</name>
    <name type="common">Atlantic snow crab</name>
    <name type="synonym">Cancer opilio</name>
    <dbReference type="NCBI Taxonomy" id="41210"/>
    <lineage>
        <taxon>Eukaryota</taxon>
        <taxon>Metazoa</taxon>
        <taxon>Ecdysozoa</taxon>
        <taxon>Arthropoda</taxon>
        <taxon>Crustacea</taxon>
        <taxon>Multicrustacea</taxon>
        <taxon>Malacostraca</taxon>
        <taxon>Eumalacostraca</taxon>
        <taxon>Eucarida</taxon>
        <taxon>Decapoda</taxon>
        <taxon>Pleocyemata</taxon>
        <taxon>Brachyura</taxon>
        <taxon>Eubrachyura</taxon>
        <taxon>Majoidea</taxon>
        <taxon>Majidae</taxon>
        <taxon>Chionoecetes</taxon>
    </lineage>
</organism>
<name>A0A8J4Y5R4_CHIOP</name>
<comment type="caution">
    <text evidence="1">The sequence shown here is derived from an EMBL/GenBank/DDBJ whole genome shotgun (WGS) entry which is preliminary data.</text>
</comment>
<dbReference type="OrthoDB" id="6022136at2759"/>
<reference evidence="1" key="1">
    <citation type="submission" date="2020-07" db="EMBL/GenBank/DDBJ databases">
        <title>The High-quality genome of the commercially important snow crab, Chionoecetes opilio.</title>
        <authorList>
            <person name="Jeong J.-H."/>
            <person name="Ryu S."/>
        </authorList>
    </citation>
    <scope>NUCLEOTIDE SEQUENCE</scope>
    <source>
        <strain evidence="1">MADBK_172401_WGS</strain>
        <tissue evidence="1">Digestive gland</tissue>
    </source>
</reference>
<sequence>MVDANDFTHSAKVAADLNRASGTAVGTSLMKSMGSSAPLTGPTNMMAQTLTDKEEHFPALGSSMFGHTTKYYYGFSHFPLREIQLRLESHHQDLQRFSKDYCIIGKNKIKRGCPAAVVRVWPDLDKVPIELCGEGLSDDASLIISKSSLVRVAFLTADRAVGAKGFEGIWTEIQDTVTDSIFRQGLRYVMQRERVYTEVHGDVSIEHA</sequence>
<evidence type="ECO:0000313" key="1">
    <source>
        <dbReference type="EMBL" id="KAG0721197.1"/>
    </source>
</evidence>